<evidence type="ECO:0000256" key="3">
    <source>
        <dbReference type="SAM" id="SignalP"/>
    </source>
</evidence>
<keyword evidence="6" id="KW-1185">Reference proteome</keyword>
<dbReference type="SUPFAM" id="SSF49695">
    <property type="entry name" value="gamma-Crystallin-like"/>
    <property type="match status" value="1"/>
</dbReference>
<sequence length="442" mass="49150">MFKKLIVTSLAILLTVPAIVLSQAAPVNANSVYASEGDVLARYQAVAEKFAPDIHQEVRQKGTSKPGYLNFTYGYDISADFITNVNYDGDWKANNNWDRLGDFRTTLQSYVYYDVKETETHYYVSYWNYYARDDSDIHQDRHENDMEGMFLLVRKGPQNLGFGQPVFASLKQHGTYYQYHIQGVSSGFTNGNDNFDGTITMRDGTHPEVFASSNGNVLEINTTRFGHNLSPWSPNKGFGGIKYQVGSTAAIPDRTTVLNAYNAGTYTPVSYQAVPLTPLWDRRTEYGDPYLFDSFGVFNGGDGMDDSANAPWGSGYKDHDSPTGQVFFDPANLVDYMLNNLGTYSYTYVKRDGMGNDLPGVYLYEHPNRQGRMLHTTQNIGDLRNSLVGNDSITSVSIIGSQYNATLYADLSFQGASQAFSEGLTNISNGPMDDKATSVMVN</sequence>
<feature type="signal peptide" evidence="3">
    <location>
        <begin position="1"/>
        <end position="29"/>
    </location>
</feature>
<reference evidence="5 6" key="1">
    <citation type="submission" date="2017-07" db="EMBL/GenBank/DDBJ databases">
        <title>Paenibacillus herberti R33 genome sequencing and assembly.</title>
        <authorList>
            <person name="Su W."/>
        </authorList>
    </citation>
    <scope>NUCLEOTIDE SEQUENCE [LARGE SCALE GENOMIC DNA]</scope>
    <source>
        <strain evidence="5 6">R33</strain>
    </source>
</reference>
<dbReference type="Proteomes" id="UP000215145">
    <property type="component" value="Unassembled WGS sequence"/>
</dbReference>
<dbReference type="Gene3D" id="2.60.20.10">
    <property type="entry name" value="Crystallins"/>
    <property type="match status" value="1"/>
</dbReference>
<feature type="domain" description="Beta/gamma crystallin 'Greek key'" evidence="4">
    <location>
        <begin position="359"/>
        <end position="400"/>
    </location>
</feature>
<dbReference type="PROSITE" id="PS50915">
    <property type="entry name" value="CRYSTALLIN_BETA_GAMMA"/>
    <property type="match status" value="1"/>
</dbReference>
<evidence type="ECO:0000256" key="2">
    <source>
        <dbReference type="ARBA" id="ARBA00022737"/>
    </source>
</evidence>
<dbReference type="OrthoDB" id="1157227at2"/>
<dbReference type="RefSeq" id="WP_089523357.1">
    <property type="nucleotide sequence ID" value="NZ_NMUQ01000001.1"/>
</dbReference>
<feature type="chain" id="PRO_5039137105" description="Beta/gamma crystallin 'Greek key' domain-containing protein" evidence="3">
    <location>
        <begin position="30"/>
        <end position="442"/>
    </location>
</feature>
<evidence type="ECO:0000313" key="6">
    <source>
        <dbReference type="Proteomes" id="UP000215145"/>
    </source>
</evidence>
<name>A0A229P1Y5_9BACL</name>
<organism evidence="5 6">
    <name type="scientific">Paenibacillus herberti</name>
    <dbReference type="NCBI Taxonomy" id="1619309"/>
    <lineage>
        <taxon>Bacteria</taxon>
        <taxon>Bacillati</taxon>
        <taxon>Bacillota</taxon>
        <taxon>Bacilli</taxon>
        <taxon>Bacillales</taxon>
        <taxon>Paenibacillaceae</taxon>
        <taxon>Paenibacillus</taxon>
    </lineage>
</organism>
<evidence type="ECO:0000313" key="5">
    <source>
        <dbReference type="EMBL" id="OXM16273.1"/>
    </source>
</evidence>
<gene>
    <name evidence="5" type="ORF">CGZ75_06180</name>
</gene>
<keyword evidence="3" id="KW-0732">Signal</keyword>
<dbReference type="EMBL" id="NMUQ01000001">
    <property type="protein sequence ID" value="OXM16273.1"/>
    <property type="molecule type" value="Genomic_DNA"/>
</dbReference>
<evidence type="ECO:0000259" key="4">
    <source>
        <dbReference type="PROSITE" id="PS50915"/>
    </source>
</evidence>
<dbReference type="InterPro" id="IPR011024">
    <property type="entry name" value="G_crystallin-like"/>
</dbReference>
<comment type="caution">
    <text evidence="5">The sequence shown here is derived from an EMBL/GenBank/DDBJ whole genome shotgun (WGS) entry which is preliminary data.</text>
</comment>
<proteinExistence type="inferred from homology"/>
<protein>
    <recommendedName>
        <fullName evidence="4">Beta/gamma crystallin 'Greek key' domain-containing protein</fullName>
    </recommendedName>
</protein>
<evidence type="ECO:0000256" key="1">
    <source>
        <dbReference type="ARBA" id="ARBA00009646"/>
    </source>
</evidence>
<comment type="similarity">
    <text evidence="1">Belongs to the beta/gamma-crystallin family.</text>
</comment>
<dbReference type="InterPro" id="IPR001064">
    <property type="entry name" value="Beta/gamma_crystallin"/>
</dbReference>
<accession>A0A229P1Y5</accession>
<keyword evidence="2" id="KW-0677">Repeat</keyword>
<dbReference type="AlphaFoldDB" id="A0A229P1Y5"/>